<gene>
    <name evidence="1" type="ORF">C1SCF055_LOCUS14036</name>
</gene>
<name>A0A9P1FSF7_9DINO</name>
<evidence type="ECO:0000313" key="2">
    <source>
        <dbReference type="EMBL" id="CAL4774015.1"/>
    </source>
</evidence>
<sequence length="132" mass="14979">MDGKLVDVLLIWTCLQCHSRHACVGSARSLKKACDILAMHARIVIVDPIPGRYSFTQVAWLSHGALFVWMQQMSGFFHSVRLGCKERQKPLRDYRLLTVTIGFQLYGLHVHSMTLQRGLSTCDFDSALDKVE</sequence>
<organism evidence="1">
    <name type="scientific">Cladocopium goreaui</name>
    <dbReference type="NCBI Taxonomy" id="2562237"/>
    <lineage>
        <taxon>Eukaryota</taxon>
        <taxon>Sar</taxon>
        <taxon>Alveolata</taxon>
        <taxon>Dinophyceae</taxon>
        <taxon>Suessiales</taxon>
        <taxon>Symbiodiniaceae</taxon>
        <taxon>Cladocopium</taxon>
    </lineage>
</organism>
<dbReference type="Proteomes" id="UP001152797">
    <property type="component" value="Unassembled WGS sequence"/>
</dbReference>
<dbReference type="AlphaFoldDB" id="A0A9P1FSF7"/>
<evidence type="ECO:0000313" key="1">
    <source>
        <dbReference type="EMBL" id="CAI3986703.1"/>
    </source>
</evidence>
<reference evidence="2 3" key="2">
    <citation type="submission" date="2024-05" db="EMBL/GenBank/DDBJ databases">
        <authorList>
            <person name="Chen Y."/>
            <person name="Shah S."/>
            <person name="Dougan E. K."/>
            <person name="Thang M."/>
            <person name="Chan C."/>
        </authorList>
    </citation>
    <scope>NUCLEOTIDE SEQUENCE [LARGE SCALE GENOMIC DNA]</scope>
</reference>
<protein>
    <submittedName>
        <fullName evidence="1">Uncharacterized protein</fullName>
    </submittedName>
</protein>
<comment type="caution">
    <text evidence="1">The sequence shown here is derived from an EMBL/GenBank/DDBJ whole genome shotgun (WGS) entry which is preliminary data.</text>
</comment>
<reference evidence="1" key="1">
    <citation type="submission" date="2022-10" db="EMBL/GenBank/DDBJ databases">
        <authorList>
            <person name="Chen Y."/>
            <person name="Dougan E. K."/>
            <person name="Chan C."/>
            <person name="Rhodes N."/>
            <person name="Thang M."/>
        </authorList>
    </citation>
    <scope>NUCLEOTIDE SEQUENCE</scope>
</reference>
<evidence type="ECO:0000313" key="3">
    <source>
        <dbReference type="Proteomes" id="UP001152797"/>
    </source>
</evidence>
<dbReference type="EMBL" id="CAMXCT030001106">
    <property type="protein sequence ID" value="CAL4774015.1"/>
    <property type="molecule type" value="Genomic_DNA"/>
</dbReference>
<dbReference type="EMBL" id="CAMXCT010001106">
    <property type="protein sequence ID" value="CAI3986703.1"/>
    <property type="molecule type" value="Genomic_DNA"/>
</dbReference>
<dbReference type="EMBL" id="CAMXCT020001106">
    <property type="protein sequence ID" value="CAL1140078.1"/>
    <property type="molecule type" value="Genomic_DNA"/>
</dbReference>
<keyword evidence="3" id="KW-1185">Reference proteome</keyword>
<proteinExistence type="predicted"/>
<accession>A0A9P1FSF7</accession>